<reference evidence="1 2" key="1">
    <citation type="submission" date="2015-03" db="EMBL/GenBank/DDBJ databases">
        <authorList>
            <person name="Murphy D."/>
        </authorList>
    </citation>
    <scope>NUCLEOTIDE SEQUENCE [LARGE SCALE GENOMIC DNA]</scope>
    <source>
        <strain evidence="1 2">DSM 44277</strain>
    </source>
</reference>
<accession>A0A0U0W549</accession>
<organism evidence="1 2">
    <name type="scientific">Mycobacterium bohemicum DSM 44277</name>
    <dbReference type="NCBI Taxonomy" id="1236609"/>
    <lineage>
        <taxon>Bacteria</taxon>
        <taxon>Bacillati</taxon>
        <taxon>Actinomycetota</taxon>
        <taxon>Actinomycetes</taxon>
        <taxon>Mycobacteriales</taxon>
        <taxon>Mycobacteriaceae</taxon>
        <taxon>Mycobacterium</taxon>
    </lineage>
</organism>
<dbReference type="AlphaFoldDB" id="A0A0U0W549"/>
<evidence type="ECO:0000313" key="2">
    <source>
        <dbReference type="Proteomes" id="UP000198875"/>
    </source>
</evidence>
<protein>
    <submittedName>
        <fullName evidence="1">Uncharacterized protein</fullName>
    </submittedName>
</protein>
<gene>
    <name evidence="1" type="ORF">BN971_01082</name>
</gene>
<name>A0A0U0W549_MYCBE</name>
<dbReference type="Proteomes" id="UP000198875">
    <property type="component" value="Unassembled WGS sequence"/>
</dbReference>
<evidence type="ECO:0000313" key="1">
    <source>
        <dbReference type="EMBL" id="CPR07714.1"/>
    </source>
</evidence>
<dbReference type="EMBL" id="CSTD01000001">
    <property type="protein sequence ID" value="CPR07714.1"/>
    <property type="molecule type" value="Genomic_DNA"/>
</dbReference>
<proteinExistence type="predicted"/>
<sequence length="39" mass="3955">MSQLVLGGFPFQPPYGTGIGGIIPGLLSFGPQLAHDIAS</sequence>